<evidence type="ECO:0000256" key="3">
    <source>
        <dbReference type="ARBA" id="ARBA00013025"/>
    </source>
</evidence>
<dbReference type="AlphaFoldDB" id="A0A1G6DCZ1"/>
<dbReference type="Pfam" id="PF08245">
    <property type="entry name" value="Mur_ligase_M"/>
    <property type="match status" value="1"/>
</dbReference>
<comment type="similarity">
    <text evidence="2 10">Belongs to the folylpolyglutamate synthase family.</text>
</comment>
<keyword evidence="7 10" id="KW-0067">ATP-binding</keyword>
<dbReference type="InterPro" id="IPR013221">
    <property type="entry name" value="Mur_ligase_cen"/>
</dbReference>
<dbReference type="UniPathway" id="UPA00219"/>
<evidence type="ECO:0000256" key="1">
    <source>
        <dbReference type="ARBA" id="ARBA00001946"/>
    </source>
</evidence>
<evidence type="ECO:0000256" key="7">
    <source>
        <dbReference type="ARBA" id="ARBA00022840"/>
    </source>
</evidence>
<dbReference type="EC" id="6.3.2.17" evidence="3"/>
<dbReference type="Proteomes" id="UP000182508">
    <property type="component" value="Unassembled WGS sequence"/>
</dbReference>
<dbReference type="STRING" id="439219.SAMN02910293_02124"/>
<dbReference type="GO" id="GO:0009252">
    <property type="term" value="P:peptidoglycan biosynthetic process"/>
    <property type="evidence" value="ECO:0007669"/>
    <property type="project" value="UniProtKB-UniPathway"/>
</dbReference>
<dbReference type="PIRSF" id="PIRSF001563">
    <property type="entry name" value="Folylpolyglu_synth"/>
    <property type="match status" value="1"/>
</dbReference>
<protein>
    <recommendedName>
        <fullName evidence="3">tetrahydrofolate synthase</fullName>
        <ecNumber evidence="3">6.3.2.17</ecNumber>
    </recommendedName>
</protein>
<dbReference type="FunFam" id="3.40.1190.10:FF:000011">
    <property type="entry name" value="Folylpolyglutamate synthase/dihydrofolate synthase"/>
    <property type="match status" value="1"/>
</dbReference>
<dbReference type="Gene3D" id="3.90.190.20">
    <property type="entry name" value="Mur ligase, C-terminal domain"/>
    <property type="match status" value="1"/>
</dbReference>
<dbReference type="GO" id="GO:0004326">
    <property type="term" value="F:tetrahydrofolylpolyglutamate synthase activity"/>
    <property type="evidence" value="ECO:0007669"/>
    <property type="project" value="UniProtKB-EC"/>
</dbReference>
<evidence type="ECO:0000256" key="8">
    <source>
        <dbReference type="ARBA" id="ARBA00022842"/>
    </source>
</evidence>
<comment type="cofactor">
    <cofactor evidence="1">
        <name>Mg(2+)</name>
        <dbReference type="ChEBI" id="CHEBI:18420"/>
    </cofactor>
</comment>
<dbReference type="GO" id="GO:0008841">
    <property type="term" value="F:dihydrofolate synthase activity"/>
    <property type="evidence" value="ECO:0007669"/>
    <property type="project" value="TreeGrafter"/>
</dbReference>
<name>A0A1G6DCZ1_9STRE</name>
<dbReference type="SUPFAM" id="SSF53244">
    <property type="entry name" value="MurD-like peptide ligases, peptide-binding domain"/>
    <property type="match status" value="1"/>
</dbReference>
<dbReference type="GO" id="GO:0046872">
    <property type="term" value="F:metal ion binding"/>
    <property type="evidence" value="ECO:0007669"/>
    <property type="project" value="UniProtKB-KW"/>
</dbReference>
<sequence>MTKDTDTISWIHSFKANGRRPDLKRMEALLEKLGNPQKTFPAIHIVGTNGKGSTSSYLQHILTSSGYKTGTFTSPYIHHFNERISINGKDIPDHDLNLTVQQIKPIIENQDTIAKFGKVTEFELVTLIMFHYFATINPVDIAIIEAGIGGSYDSTNVFRPLALVCPSISLDHQDTLGDTLTKIAEHKVGALKKQVPFIFGPMTEEVRQVFYQKARELASPTYELGQDFHLLENGRAFDFVYQDQTISQIELAMLGQHQKANASLAAMTSLILAPQFPKITIEHIKKGLEKTHWPGRTELLRDNLMLDGAHNEDSIAKLVQVLKSQFSDRTIHVLFAGIGRKPLDKMLGQLADFDLAVTSFDFYEARPLELYPDKYAKVEDFRDWLNQSESSEDFFVLTGSLYFISQVRNYLLSEK</sequence>
<dbReference type="SUPFAM" id="SSF53623">
    <property type="entry name" value="MurD-like peptide ligases, catalytic domain"/>
    <property type="match status" value="1"/>
</dbReference>
<reference evidence="12 13" key="1">
    <citation type="submission" date="2016-10" db="EMBL/GenBank/DDBJ databases">
        <authorList>
            <person name="de Groot N.N."/>
        </authorList>
    </citation>
    <scope>NUCLEOTIDE SEQUENCE [LARGE SCALE GENOMIC DNA]</scope>
    <source>
        <strain evidence="12 13">A-4</strain>
    </source>
</reference>
<dbReference type="InterPro" id="IPR001645">
    <property type="entry name" value="Folylpolyglutamate_synth"/>
</dbReference>
<dbReference type="GO" id="GO:0005737">
    <property type="term" value="C:cytoplasm"/>
    <property type="evidence" value="ECO:0007669"/>
    <property type="project" value="TreeGrafter"/>
</dbReference>
<dbReference type="PANTHER" id="PTHR11136:SF0">
    <property type="entry name" value="DIHYDROFOLATE SYNTHETASE-RELATED"/>
    <property type="match status" value="1"/>
</dbReference>
<keyword evidence="4 10" id="KW-0436">Ligase</keyword>
<dbReference type="NCBIfam" id="TIGR01499">
    <property type="entry name" value="folC"/>
    <property type="match status" value="1"/>
</dbReference>
<keyword evidence="6 10" id="KW-0547">Nucleotide-binding</keyword>
<dbReference type="EMBL" id="FMXP01000036">
    <property type="protein sequence ID" value="SDB43023.1"/>
    <property type="molecule type" value="Genomic_DNA"/>
</dbReference>
<dbReference type="PANTHER" id="PTHR11136">
    <property type="entry name" value="FOLYLPOLYGLUTAMATE SYNTHASE-RELATED"/>
    <property type="match status" value="1"/>
</dbReference>
<dbReference type="Gene3D" id="3.40.1190.10">
    <property type="entry name" value="Mur-like, catalytic domain"/>
    <property type="match status" value="1"/>
</dbReference>
<proteinExistence type="inferred from homology"/>
<evidence type="ECO:0000256" key="4">
    <source>
        <dbReference type="ARBA" id="ARBA00022598"/>
    </source>
</evidence>
<evidence type="ECO:0000259" key="11">
    <source>
        <dbReference type="Pfam" id="PF08245"/>
    </source>
</evidence>
<comment type="catalytic activity">
    <reaction evidence="9">
        <text>(6S)-5,6,7,8-tetrahydrofolyl-(gamma-L-Glu)(n) + L-glutamate + ATP = (6S)-5,6,7,8-tetrahydrofolyl-(gamma-L-Glu)(n+1) + ADP + phosphate + H(+)</text>
        <dbReference type="Rhea" id="RHEA:10580"/>
        <dbReference type="Rhea" id="RHEA-COMP:14738"/>
        <dbReference type="Rhea" id="RHEA-COMP:14740"/>
        <dbReference type="ChEBI" id="CHEBI:15378"/>
        <dbReference type="ChEBI" id="CHEBI:29985"/>
        <dbReference type="ChEBI" id="CHEBI:30616"/>
        <dbReference type="ChEBI" id="CHEBI:43474"/>
        <dbReference type="ChEBI" id="CHEBI:141005"/>
        <dbReference type="ChEBI" id="CHEBI:456216"/>
        <dbReference type="EC" id="6.3.2.17"/>
    </reaction>
</comment>
<evidence type="ECO:0000256" key="10">
    <source>
        <dbReference type="PIRNR" id="PIRNR001563"/>
    </source>
</evidence>
<keyword evidence="5" id="KW-0479">Metal-binding</keyword>
<organism evidence="12 13">
    <name type="scientific">Streptococcus henryi</name>
    <dbReference type="NCBI Taxonomy" id="439219"/>
    <lineage>
        <taxon>Bacteria</taxon>
        <taxon>Bacillati</taxon>
        <taxon>Bacillota</taxon>
        <taxon>Bacilli</taxon>
        <taxon>Lactobacillales</taxon>
        <taxon>Streptococcaceae</taxon>
        <taxon>Streptococcus</taxon>
    </lineage>
</organism>
<evidence type="ECO:0000256" key="2">
    <source>
        <dbReference type="ARBA" id="ARBA00008276"/>
    </source>
</evidence>
<evidence type="ECO:0000313" key="13">
    <source>
        <dbReference type="Proteomes" id="UP000182508"/>
    </source>
</evidence>
<dbReference type="InterPro" id="IPR036615">
    <property type="entry name" value="Mur_ligase_C_dom_sf"/>
</dbReference>
<evidence type="ECO:0000256" key="5">
    <source>
        <dbReference type="ARBA" id="ARBA00022723"/>
    </source>
</evidence>
<evidence type="ECO:0000256" key="6">
    <source>
        <dbReference type="ARBA" id="ARBA00022741"/>
    </source>
</evidence>
<gene>
    <name evidence="12" type="ORF">SAMN02910293_02124</name>
</gene>
<dbReference type="RefSeq" id="WP_074486624.1">
    <property type="nucleotide sequence ID" value="NZ_FMXP01000036.1"/>
</dbReference>
<dbReference type="InterPro" id="IPR036565">
    <property type="entry name" value="Mur-like_cat_sf"/>
</dbReference>
<dbReference type="eggNOG" id="COG0285">
    <property type="taxonomic scope" value="Bacteria"/>
</dbReference>
<feature type="domain" description="Mur ligase central" evidence="11">
    <location>
        <begin position="46"/>
        <end position="267"/>
    </location>
</feature>
<evidence type="ECO:0000256" key="9">
    <source>
        <dbReference type="ARBA" id="ARBA00047493"/>
    </source>
</evidence>
<evidence type="ECO:0000313" key="12">
    <source>
        <dbReference type="EMBL" id="SDB43023.1"/>
    </source>
</evidence>
<accession>A0A1G6DCZ1</accession>
<keyword evidence="8" id="KW-0460">Magnesium</keyword>
<dbReference type="GO" id="GO:0005524">
    <property type="term" value="F:ATP binding"/>
    <property type="evidence" value="ECO:0007669"/>
    <property type="project" value="UniProtKB-KW"/>
</dbReference>
<keyword evidence="13" id="KW-1185">Reference proteome</keyword>